<evidence type="ECO:0000256" key="1">
    <source>
        <dbReference type="SAM" id="MobiDB-lite"/>
    </source>
</evidence>
<evidence type="ECO:0000313" key="3">
    <source>
        <dbReference type="EMBL" id="KAG0323886.1"/>
    </source>
</evidence>
<accession>A0A9P6RMT8</accession>
<feature type="compositionally biased region" description="Low complexity" evidence="1">
    <location>
        <begin position="568"/>
        <end position="585"/>
    </location>
</feature>
<organism evidence="3 4">
    <name type="scientific">Dissophora globulifera</name>
    <dbReference type="NCBI Taxonomy" id="979702"/>
    <lineage>
        <taxon>Eukaryota</taxon>
        <taxon>Fungi</taxon>
        <taxon>Fungi incertae sedis</taxon>
        <taxon>Mucoromycota</taxon>
        <taxon>Mortierellomycotina</taxon>
        <taxon>Mortierellomycetes</taxon>
        <taxon>Mortierellales</taxon>
        <taxon>Mortierellaceae</taxon>
        <taxon>Dissophora</taxon>
    </lineage>
</organism>
<dbReference type="GO" id="GO:0008157">
    <property type="term" value="F:protein phosphatase 1 binding"/>
    <property type="evidence" value="ECO:0007669"/>
    <property type="project" value="TreeGrafter"/>
</dbReference>
<dbReference type="AlphaFoldDB" id="A0A9P6RMT8"/>
<dbReference type="PANTHER" id="PTHR12307">
    <property type="entry name" value="PROTEIN PHOSPHATASE 1 REGULATORY SUBUNIT"/>
    <property type="match status" value="1"/>
</dbReference>
<dbReference type="PROSITE" id="PS51159">
    <property type="entry name" value="CBM21"/>
    <property type="match status" value="1"/>
</dbReference>
<dbReference type="InterPro" id="IPR050782">
    <property type="entry name" value="PP1_regulatory_subunit_3"/>
</dbReference>
<dbReference type="PANTHER" id="PTHR12307:SF36">
    <property type="entry name" value="GLYCOGEN-BINDING SUBUNIT 76A"/>
    <property type="match status" value="1"/>
</dbReference>
<feature type="domain" description="CBM21" evidence="2">
    <location>
        <begin position="287"/>
        <end position="395"/>
    </location>
</feature>
<feature type="region of interest" description="Disordered" evidence="1">
    <location>
        <begin position="555"/>
        <end position="585"/>
    </location>
</feature>
<gene>
    <name evidence="3" type="ORF">BGZ99_002382</name>
</gene>
<proteinExistence type="predicted"/>
<dbReference type="Gene3D" id="2.60.40.2440">
    <property type="entry name" value="Carbohydrate binding type-21 domain"/>
    <property type="match status" value="1"/>
</dbReference>
<evidence type="ECO:0000313" key="4">
    <source>
        <dbReference type="Proteomes" id="UP000738325"/>
    </source>
</evidence>
<dbReference type="OrthoDB" id="1881at2759"/>
<dbReference type="GO" id="GO:2001069">
    <property type="term" value="F:glycogen binding"/>
    <property type="evidence" value="ECO:0007669"/>
    <property type="project" value="TreeGrafter"/>
</dbReference>
<dbReference type="Pfam" id="PF03370">
    <property type="entry name" value="CBM_21"/>
    <property type="match status" value="1"/>
</dbReference>
<keyword evidence="4" id="KW-1185">Reference proteome</keyword>
<dbReference type="InterPro" id="IPR038175">
    <property type="entry name" value="CBM21_dom_sf"/>
</dbReference>
<comment type="caution">
    <text evidence="3">The sequence shown here is derived from an EMBL/GenBank/DDBJ whole genome shotgun (WGS) entry which is preliminary data.</text>
</comment>
<dbReference type="InterPro" id="IPR005036">
    <property type="entry name" value="CBM21_dom"/>
</dbReference>
<protein>
    <recommendedName>
        <fullName evidence="2">CBM21 domain-containing protein</fullName>
    </recommendedName>
</protein>
<evidence type="ECO:0000259" key="2">
    <source>
        <dbReference type="PROSITE" id="PS51159"/>
    </source>
</evidence>
<name>A0A9P6RMT8_9FUNG</name>
<dbReference type="Proteomes" id="UP000738325">
    <property type="component" value="Unassembled WGS sequence"/>
</dbReference>
<dbReference type="EMBL" id="JAAAIP010000170">
    <property type="protein sequence ID" value="KAG0323886.1"/>
    <property type="molecule type" value="Genomic_DNA"/>
</dbReference>
<dbReference type="GO" id="GO:0000164">
    <property type="term" value="C:protein phosphatase type 1 complex"/>
    <property type="evidence" value="ECO:0007669"/>
    <property type="project" value="TreeGrafter"/>
</dbReference>
<dbReference type="GO" id="GO:0005979">
    <property type="term" value="P:regulation of glycogen biosynthetic process"/>
    <property type="evidence" value="ECO:0007669"/>
    <property type="project" value="TreeGrafter"/>
</dbReference>
<sequence>MSFSASPAEPSPQPFVLSSPDRVVVRALPHPLASTNKKVTLSLRRTSTFPTADALLSPTTSTFHEPSTVPQNSPIANTHRRTMISTLTSSIQDQDLMLTPRTTASSTTSAEAASPLTTPNMKLVRPSLLVLNTTTSTHTPSPLSDNNNNNNNTLSKVRKYSAQFHKNGMPIKSALKSPPLPSNATIEVAATAGSRLFYRQSSIRSHSSPTPLTSPKYVHFNTQLEHVRLFLQGETPACVSERETLLDALQHDHRSTSDIKLTLPNWMATTVEEFKATMNSSSTALAGAAPAPMRIERMTLSEDQAELEGKILVENIAFHKHVSVRYTTDFWQSYTEVSAEFEESVVPSTVDRFSFVISLEMDRTMVEKTFCMAVRYQVNGREFWDSNQGKNYHVECKRVVVVVAPERQIGSDLSKQMNTLLLGGSPLSDSYSKPVIKKKLAGRYDLSTSLSAAYSQPITIPTSNSTRSFPSGPNFKVEAPPALKVTSSPGSQSAYRASEYITPSSPSPQNYHHSLYASSPKFLTSYLSSAMAAAAASPPDHFHLGFDLSSKRGGAMRSNSWHVETDGSSPSSLSSSPNTSFTASAHRPQSFSAGFYGSSPKGGSAPISIPMAGSGGAPKMLQTSRPAVGSSSYFDLVDRYCFYQSSPNISPYNSYPNSPPAPCIRG</sequence>
<reference evidence="3" key="1">
    <citation type="journal article" date="2020" name="Fungal Divers.">
        <title>Resolving the Mortierellaceae phylogeny through synthesis of multi-gene phylogenetics and phylogenomics.</title>
        <authorList>
            <person name="Vandepol N."/>
            <person name="Liber J."/>
            <person name="Desiro A."/>
            <person name="Na H."/>
            <person name="Kennedy M."/>
            <person name="Barry K."/>
            <person name="Grigoriev I.V."/>
            <person name="Miller A.N."/>
            <person name="O'Donnell K."/>
            <person name="Stajich J.E."/>
            <person name="Bonito G."/>
        </authorList>
    </citation>
    <scope>NUCLEOTIDE SEQUENCE</scope>
    <source>
        <strain evidence="3">REB-010B</strain>
    </source>
</reference>